<evidence type="ECO:0000259" key="3">
    <source>
        <dbReference type="Pfam" id="PF13529"/>
    </source>
</evidence>
<dbReference type="RefSeq" id="WP_044485707.1">
    <property type="nucleotide sequence ID" value="NZ_KK328284.1"/>
</dbReference>
<reference evidence="4 5" key="1">
    <citation type="submission" date="2014-04" db="EMBL/GenBank/DDBJ databases">
        <title>The Genome Sequence of Mycobacterium tuberculosis TKK-01-0051.</title>
        <authorList>
            <consortium name="The Broad Institute Genomics Platform"/>
            <consortium name="The Broad Institute Genome Sequencing Center for Infectious Disease"/>
            <person name="Earl A.M."/>
            <person name="Cohen K."/>
            <person name="Pym A."/>
            <person name="Bishai W."/>
            <person name="Maharaj K."/>
            <person name="Desjardins C."/>
            <person name="Abeel T."/>
            <person name="Young S."/>
            <person name="Zeng Q."/>
            <person name="Gargeya S."/>
            <person name="Abouelleil A."/>
            <person name="Alvarado L."/>
            <person name="Chapman S.B."/>
            <person name="Gainer-Dewar J."/>
            <person name="Goldberg J."/>
            <person name="Griggs A."/>
            <person name="Gujja S."/>
            <person name="Hansen M."/>
            <person name="Howarth C."/>
            <person name="Imamovic A."/>
            <person name="Larimer J."/>
            <person name="Murphy C."/>
            <person name="Naylor J."/>
            <person name="Pearson M."/>
            <person name="Poon T.W."/>
            <person name="Priest M."/>
            <person name="Roberts A."/>
            <person name="Saif S."/>
            <person name="Shea T."/>
            <person name="Sykes S."/>
            <person name="Wortman J."/>
            <person name="Nusbaum C."/>
            <person name="Birren B."/>
        </authorList>
    </citation>
    <scope>NUCLEOTIDE SEQUENCE [LARGE SCALE GENOMIC DNA]</scope>
    <source>
        <strain evidence="4 5">TKK-01-0051</strain>
    </source>
</reference>
<dbReference type="Proteomes" id="UP000025947">
    <property type="component" value="Unassembled WGS sequence"/>
</dbReference>
<dbReference type="PROSITE" id="PS51257">
    <property type="entry name" value="PROKAR_LIPOPROTEIN"/>
    <property type="match status" value="1"/>
</dbReference>
<feature type="region of interest" description="Disordered" evidence="1">
    <location>
        <begin position="51"/>
        <end position="70"/>
    </location>
</feature>
<comment type="caution">
    <text evidence="4">The sequence shown here is derived from an EMBL/GenBank/DDBJ whole genome shotgun (WGS) entry which is preliminary data.</text>
</comment>
<dbReference type="InterPro" id="IPR039564">
    <property type="entry name" value="Peptidase_C39-like"/>
</dbReference>
<feature type="domain" description="Peptidase C39-like" evidence="3">
    <location>
        <begin position="82"/>
        <end position="226"/>
    </location>
</feature>
<gene>
    <name evidence="4" type="ORF">K875_03087</name>
</gene>
<evidence type="ECO:0000313" key="5">
    <source>
        <dbReference type="Proteomes" id="UP000025947"/>
    </source>
</evidence>
<dbReference type="PATRIC" id="fig|1324261.3.peg.3112"/>
<evidence type="ECO:0000313" key="4">
    <source>
        <dbReference type="EMBL" id="KBZ62166.1"/>
    </source>
</evidence>
<feature type="chain" id="PRO_5038762810" description="Peptidase C39-like domain-containing protein" evidence="2">
    <location>
        <begin position="25"/>
        <end position="258"/>
    </location>
</feature>
<feature type="signal peptide" evidence="2">
    <location>
        <begin position="1"/>
        <end position="24"/>
    </location>
</feature>
<dbReference type="Gene3D" id="3.90.70.10">
    <property type="entry name" value="Cysteine proteinases"/>
    <property type="match status" value="1"/>
</dbReference>
<evidence type="ECO:0000256" key="2">
    <source>
        <dbReference type="SAM" id="SignalP"/>
    </source>
</evidence>
<feature type="region of interest" description="Disordered" evidence="1">
    <location>
        <begin position="117"/>
        <end position="140"/>
    </location>
</feature>
<keyword evidence="2" id="KW-0732">Signal</keyword>
<dbReference type="EMBL" id="JLXW01000008">
    <property type="protein sequence ID" value="KBZ62166.1"/>
    <property type="molecule type" value="Genomic_DNA"/>
</dbReference>
<name>A0A051U0N1_9MYCO</name>
<dbReference type="HOGENOM" id="CLU_096071_0_0_11"/>
<protein>
    <recommendedName>
        <fullName evidence="3">Peptidase C39-like domain-containing protein</fullName>
    </recommendedName>
</protein>
<dbReference type="AlphaFoldDB" id="A0A051U0N1"/>
<keyword evidence="5" id="KW-1185">Reference proteome</keyword>
<sequence>MLTFRFAPAARAAAIGACIGLATAALVAGCGGGPTATTSSTTSLTTVVAAQTNSSPAPANGTASTTGPRMYGNPTAAARYWVAQSLEDNCGLVSIADVVGEVTGNAPTERQMLDLAESTPSGANPGPIYAPRNDSSHSGPNSGISISDLVILLDHFGIKSEMTDTSDRDQNGLALLEQYLAKDRKIIAFVNSSVILNADDQRTKADHFLVVTGIDTGTEIVHLNDPGIDHADEQVGFATFMAAWQTSDQSIVVTAAPG</sequence>
<proteinExistence type="predicted"/>
<organism evidence="4 5">
    <name type="scientific">Mycobacterium [tuberculosis] TKK-01-0051</name>
    <dbReference type="NCBI Taxonomy" id="1324261"/>
    <lineage>
        <taxon>Bacteria</taxon>
        <taxon>Bacillati</taxon>
        <taxon>Actinomycetota</taxon>
        <taxon>Actinomycetes</taxon>
        <taxon>Mycobacteriales</taxon>
        <taxon>Mycobacteriaceae</taxon>
        <taxon>Mycobacterium</taxon>
        <taxon>Mycobacterium avium complex (MAC)</taxon>
    </lineage>
</organism>
<feature type="compositionally biased region" description="Polar residues" evidence="1">
    <location>
        <begin position="53"/>
        <end position="67"/>
    </location>
</feature>
<evidence type="ECO:0000256" key="1">
    <source>
        <dbReference type="SAM" id="MobiDB-lite"/>
    </source>
</evidence>
<accession>A0A051U0N1</accession>
<dbReference type="Pfam" id="PF13529">
    <property type="entry name" value="Peptidase_C39_2"/>
    <property type="match status" value="1"/>
</dbReference>